<evidence type="ECO:0000313" key="5">
    <source>
        <dbReference type="Proteomes" id="UP000031599"/>
    </source>
</evidence>
<accession>A0A0C1ZVA3</accession>
<keyword evidence="1" id="KW-0547">Nucleotide-binding</keyword>
<gene>
    <name evidence="4" type="ORF">DB30_06182</name>
</gene>
<feature type="domain" description="Sigma-54 factor interaction" evidence="3">
    <location>
        <begin position="1"/>
        <end position="67"/>
    </location>
</feature>
<name>A0A0C1ZVA3_9BACT</name>
<dbReference type="EMBL" id="JMCC02000062">
    <property type="protein sequence ID" value="KIG14993.1"/>
    <property type="molecule type" value="Genomic_DNA"/>
</dbReference>
<dbReference type="RefSeq" id="WP_052552639.1">
    <property type="nucleotide sequence ID" value="NZ_JMCC02000062.1"/>
</dbReference>
<dbReference type="PANTHER" id="PTHR32071">
    <property type="entry name" value="TRANSCRIPTIONAL REGULATORY PROTEIN"/>
    <property type="match status" value="1"/>
</dbReference>
<protein>
    <submittedName>
        <fullName evidence="4">Two component, sigma54 specific, transcriptional regulator, Fis family protein</fullName>
    </submittedName>
</protein>
<dbReference type="InterPro" id="IPR027417">
    <property type="entry name" value="P-loop_NTPase"/>
</dbReference>
<evidence type="ECO:0000256" key="2">
    <source>
        <dbReference type="ARBA" id="ARBA00022840"/>
    </source>
</evidence>
<evidence type="ECO:0000256" key="1">
    <source>
        <dbReference type="ARBA" id="ARBA00022741"/>
    </source>
</evidence>
<dbReference type="SUPFAM" id="SSF52540">
    <property type="entry name" value="P-loop containing nucleoside triphosphate hydrolases"/>
    <property type="match status" value="1"/>
</dbReference>
<reference evidence="4 5" key="1">
    <citation type="submission" date="2014-12" db="EMBL/GenBank/DDBJ databases">
        <title>Genome assembly of Enhygromyxa salina DSM 15201.</title>
        <authorList>
            <person name="Sharma G."/>
            <person name="Subramanian S."/>
        </authorList>
    </citation>
    <scope>NUCLEOTIDE SEQUENCE [LARGE SCALE GENOMIC DNA]</scope>
    <source>
        <strain evidence="4 5">DSM 15201</strain>
    </source>
</reference>
<comment type="caution">
    <text evidence="4">The sequence shown here is derived from an EMBL/GenBank/DDBJ whole genome shotgun (WGS) entry which is preliminary data.</text>
</comment>
<evidence type="ECO:0000259" key="3">
    <source>
        <dbReference type="PROSITE" id="PS50045"/>
    </source>
</evidence>
<evidence type="ECO:0000313" key="4">
    <source>
        <dbReference type="EMBL" id="KIG14993.1"/>
    </source>
</evidence>
<dbReference type="GO" id="GO:0005524">
    <property type="term" value="F:ATP binding"/>
    <property type="evidence" value="ECO:0007669"/>
    <property type="project" value="UniProtKB-KW"/>
</dbReference>
<sequence>MRIKCGALPEGLAESELFGHEAVALTGATRRHCGVFERADRGTSFLDEIGELPQSLQVKLLRTLQES</sequence>
<proteinExistence type="predicted"/>
<dbReference type="InterPro" id="IPR002078">
    <property type="entry name" value="Sigma_54_int"/>
</dbReference>
<keyword evidence="2" id="KW-0067">ATP-binding</keyword>
<dbReference type="Pfam" id="PF00158">
    <property type="entry name" value="Sigma54_activat"/>
    <property type="match status" value="1"/>
</dbReference>
<dbReference type="GO" id="GO:0006355">
    <property type="term" value="P:regulation of DNA-templated transcription"/>
    <property type="evidence" value="ECO:0007669"/>
    <property type="project" value="InterPro"/>
</dbReference>
<organism evidence="4 5">
    <name type="scientific">Enhygromyxa salina</name>
    <dbReference type="NCBI Taxonomy" id="215803"/>
    <lineage>
        <taxon>Bacteria</taxon>
        <taxon>Pseudomonadati</taxon>
        <taxon>Myxococcota</taxon>
        <taxon>Polyangia</taxon>
        <taxon>Nannocystales</taxon>
        <taxon>Nannocystaceae</taxon>
        <taxon>Enhygromyxa</taxon>
    </lineage>
</organism>
<dbReference type="Gene3D" id="3.40.50.300">
    <property type="entry name" value="P-loop containing nucleotide triphosphate hydrolases"/>
    <property type="match status" value="1"/>
</dbReference>
<dbReference type="AlphaFoldDB" id="A0A0C1ZVA3"/>
<dbReference type="Proteomes" id="UP000031599">
    <property type="component" value="Unassembled WGS sequence"/>
</dbReference>
<dbReference type="PROSITE" id="PS50045">
    <property type="entry name" value="SIGMA54_INTERACT_4"/>
    <property type="match status" value="1"/>
</dbReference>